<evidence type="ECO:0008006" key="4">
    <source>
        <dbReference type="Google" id="ProtNLM"/>
    </source>
</evidence>
<dbReference type="AlphaFoldDB" id="A0A5A7SVC9"/>
<evidence type="ECO:0000256" key="1">
    <source>
        <dbReference type="SAM" id="MobiDB-lite"/>
    </source>
</evidence>
<feature type="compositionally biased region" description="Polar residues" evidence="1">
    <location>
        <begin position="175"/>
        <end position="188"/>
    </location>
</feature>
<dbReference type="EMBL" id="SSTE01020983">
    <property type="protein sequence ID" value="KAA0033139.1"/>
    <property type="molecule type" value="Genomic_DNA"/>
</dbReference>
<evidence type="ECO:0000313" key="3">
    <source>
        <dbReference type="Proteomes" id="UP000321393"/>
    </source>
</evidence>
<proteinExistence type="predicted"/>
<accession>A0A5A7SVC9</accession>
<name>A0A5A7SVC9_CUCMM</name>
<sequence>MADIQNMVVSNVIFLASKITEHKLNGSNYYDWRQTIFFYLKSTDMDDHMTEEAPENAKKKKNWLHDDARLYLQIKNSIESEIIGLLDHSESVTNYFMRLKKITAELALLLPFNPDVKVQQAQREKMAVMIILNGLLPEFGMTKTQILSNSKIPSLDDAFTRVLRIESSPNGVSIPQSNSTLISKNNNPRAPRAMDGNVQRKIIDNQILQRLFIASTCDIPEASITISADEYAKFQNYQDSLQALSSSTPVASTVAPGNTKCLLTSSTKWVIDSGATTHMTGYCFFKIV</sequence>
<dbReference type="PANTHER" id="PTHR34222:SF95">
    <property type="entry name" value="RRNA 2'-O-METHYLTRANSFERASE FIBRILLARIN-LIKE ISOFORM X1"/>
    <property type="match status" value="1"/>
</dbReference>
<protein>
    <recommendedName>
        <fullName evidence="4">Gag-pol polyprotein</fullName>
    </recommendedName>
</protein>
<comment type="caution">
    <text evidence="2">The sequence shown here is derived from an EMBL/GenBank/DDBJ whole genome shotgun (WGS) entry which is preliminary data.</text>
</comment>
<dbReference type="Proteomes" id="UP000321393">
    <property type="component" value="Unassembled WGS sequence"/>
</dbReference>
<dbReference type="OrthoDB" id="1682119at2759"/>
<dbReference type="PANTHER" id="PTHR34222">
    <property type="entry name" value="GAG_PRE-INTEGRS DOMAIN-CONTAINING PROTEIN"/>
    <property type="match status" value="1"/>
</dbReference>
<organism evidence="2 3">
    <name type="scientific">Cucumis melo var. makuwa</name>
    <name type="common">Oriental melon</name>
    <dbReference type="NCBI Taxonomy" id="1194695"/>
    <lineage>
        <taxon>Eukaryota</taxon>
        <taxon>Viridiplantae</taxon>
        <taxon>Streptophyta</taxon>
        <taxon>Embryophyta</taxon>
        <taxon>Tracheophyta</taxon>
        <taxon>Spermatophyta</taxon>
        <taxon>Magnoliopsida</taxon>
        <taxon>eudicotyledons</taxon>
        <taxon>Gunneridae</taxon>
        <taxon>Pentapetalae</taxon>
        <taxon>rosids</taxon>
        <taxon>fabids</taxon>
        <taxon>Cucurbitales</taxon>
        <taxon>Cucurbitaceae</taxon>
        <taxon>Benincaseae</taxon>
        <taxon>Cucumis</taxon>
    </lineage>
</organism>
<feature type="region of interest" description="Disordered" evidence="1">
    <location>
        <begin position="175"/>
        <end position="194"/>
    </location>
</feature>
<gene>
    <name evidence="2" type="ORF">E6C27_scaffold269G002790</name>
</gene>
<reference evidence="2 3" key="1">
    <citation type="submission" date="2019-08" db="EMBL/GenBank/DDBJ databases">
        <title>Draft genome sequences of two oriental melons (Cucumis melo L. var makuwa).</title>
        <authorList>
            <person name="Kwon S.-Y."/>
        </authorList>
    </citation>
    <scope>NUCLEOTIDE SEQUENCE [LARGE SCALE GENOMIC DNA]</scope>
    <source>
        <strain evidence="3">cv. SW 3</strain>
        <tissue evidence="2">Leaf</tissue>
    </source>
</reference>
<evidence type="ECO:0000313" key="2">
    <source>
        <dbReference type="EMBL" id="KAA0033139.1"/>
    </source>
</evidence>